<reference evidence="3 4" key="1">
    <citation type="submission" date="2015-10" db="EMBL/GenBank/DDBJ databases">
        <title>Draft genome sequence of Streptomyces sp. RV15, isolated from a marine sponge.</title>
        <authorList>
            <person name="Ruckert C."/>
            <person name="Abdelmohsen U.R."/>
            <person name="Winkler A."/>
            <person name="Hentschel U."/>
            <person name="Kalinowski J."/>
            <person name="Kampfer P."/>
            <person name="Glaeser S."/>
        </authorList>
    </citation>
    <scope>NUCLEOTIDE SEQUENCE [LARGE SCALE GENOMIC DNA]</scope>
    <source>
        <strain evidence="3 4">RV15</strain>
    </source>
</reference>
<dbReference type="Gene3D" id="1.20.1260.20">
    <property type="entry name" value="PPE superfamily"/>
    <property type="match status" value="1"/>
</dbReference>
<dbReference type="InterPro" id="IPR038332">
    <property type="entry name" value="PPE_sf"/>
</dbReference>
<name>A0A117RY13_9ACTN</name>
<feature type="transmembrane region" description="Helical" evidence="2">
    <location>
        <begin position="335"/>
        <end position="354"/>
    </location>
</feature>
<keyword evidence="2" id="KW-0472">Membrane</keyword>
<dbReference type="AlphaFoldDB" id="A0A117RY13"/>
<sequence length="376" mass="39597">MNFRVEPGAIDGFSKLVGRAADGSAQAVSYTGTHAQIEKSAGGDAWDLVAGDHDRYVSEAKKALEKVKGLLEASEKELAGTAKYYRETDSGEAAKLDATYPGSKVSGGGSGGDPQDFSDASDAVDMLKPSSDSDNPLVKYASGHADEYKMNPVQKTLGSVLDIGSPSAMAVEASKLLFDFDPFAVCTNWVFGDWNSYNDCSDVWGNLASFCDAVAANVRKGNQNVGLGWDGNAANAATVYFDELCRKLDEIKETFESLQSCYAQAAQMAFQFAEFVKSFLVMFCDLLVIWLVNLLAAQAVNAIPVGGQAASVAMFALAAAQAIRLMQMWAEAAKTFDAFASALSALGVVMSAAINGFSAADGFPQVGTGGYDHAAV</sequence>
<keyword evidence="2" id="KW-0812">Transmembrane</keyword>
<dbReference type="STRING" id="909626.AQJ91_45310"/>
<evidence type="ECO:0000256" key="2">
    <source>
        <dbReference type="SAM" id="Phobius"/>
    </source>
</evidence>
<keyword evidence="2" id="KW-1133">Transmembrane helix</keyword>
<keyword evidence="4" id="KW-1185">Reference proteome</keyword>
<feature type="transmembrane region" description="Helical" evidence="2">
    <location>
        <begin position="278"/>
        <end position="296"/>
    </location>
</feature>
<organism evidence="3 4">
    <name type="scientific">Streptomyces dysideae</name>
    <dbReference type="NCBI Taxonomy" id="909626"/>
    <lineage>
        <taxon>Bacteria</taxon>
        <taxon>Bacillati</taxon>
        <taxon>Actinomycetota</taxon>
        <taxon>Actinomycetes</taxon>
        <taxon>Kitasatosporales</taxon>
        <taxon>Streptomycetaceae</taxon>
        <taxon>Streptomyces</taxon>
    </lineage>
</organism>
<protein>
    <recommendedName>
        <fullName evidence="5">WXG100 family type VII secretion target</fullName>
    </recommendedName>
</protein>
<dbReference type="Proteomes" id="UP000053260">
    <property type="component" value="Unassembled WGS sequence"/>
</dbReference>
<feature type="transmembrane region" description="Helical" evidence="2">
    <location>
        <begin position="302"/>
        <end position="323"/>
    </location>
</feature>
<evidence type="ECO:0000256" key="1">
    <source>
        <dbReference type="SAM" id="MobiDB-lite"/>
    </source>
</evidence>
<dbReference type="OrthoDB" id="3692598at2"/>
<accession>A0A117RY13</accession>
<evidence type="ECO:0000313" key="3">
    <source>
        <dbReference type="EMBL" id="KUO14721.1"/>
    </source>
</evidence>
<evidence type="ECO:0000313" key="4">
    <source>
        <dbReference type="Proteomes" id="UP000053260"/>
    </source>
</evidence>
<comment type="caution">
    <text evidence="3">The sequence shown here is derived from an EMBL/GenBank/DDBJ whole genome shotgun (WGS) entry which is preliminary data.</text>
</comment>
<proteinExistence type="predicted"/>
<evidence type="ECO:0008006" key="5">
    <source>
        <dbReference type="Google" id="ProtNLM"/>
    </source>
</evidence>
<dbReference type="RefSeq" id="WP_067035220.1">
    <property type="nucleotide sequence ID" value="NZ_KQ949130.1"/>
</dbReference>
<feature type="region of interest" description="Disordered" evidence="1">
    <location>
        <begin position="96"/>
        <end position="136"/>
    </location>
</feature>
<dbReference type="EMBL" id="LMXB01000134">
    <property type="protein sequence ID" value="KUO14721.1"/>
    <property type="molecule type" value="Genomic_DNA"/>
</dbReference>
<gene>
    <name evidence="3" type="ORF">AQJ91_45310</name>
</gene>